<dbReference type="InterPro" id="IPR003593">
    <property type="entry name" value="AAA+_ATPase"/>
</dbReference>
<evidence type="ECO:0000259" key="9">
    <source>
        <dbReference type="PROSITE" id="PS50893"/>
    </source>
</evidence>
<evidence type="ECO:0000313" key="12">
    <source>
        <dbReference type="Proteomes" id="UP000183995"/>
    </source>
</evidence>
<dbReference type="Pfam" id="PF00664">
    <property type="entry name" value="ABC_membrane"/>
    <property type="match status" value="1"/>
</dbReference>
<evidence type="ECO:0000256" key="7">
    <source>
        <dbReference type="ARBA" id="ARBA00023136"/>
    </source>
</evidence>
<dbReference type="PANTHER" id="PTHR43394">
    <property type="entry name" value="ATP-DEPENDENT PERMEASE MDL1, MITOCHONDRIAL"/>
    <property type="match status" value="1"/>
</dbReference>
<feature type="transmembrane region" description="Helical" evidence="8">
    <location>
        <begin position="144"/>
        <end position="166"/>
    </location>
</feature>
<comment type="subcellular location">
    <subcellularLocation>
        <location evidence="1">Cell membrane</location>
        <topology evidence="1">Multi-pass membrane protein</topology>
    </subcellularLocation>
</comment>
<dbReference type="GO" id="GO:0016887">
    <property type="term" value="F:ATP hydrolysis activity"/>
    <property type="evidence" value="ECO:0007669"/>
    <property type="project" value="InterPro"/>
</dbReference>
<keyword evidence="7 8" id="KW-0472">Membrane</keyword>
<evidence type="ECO:0000256" key="6">
    <source>
        <dbReference type="ARBA" id="ARBA00022989"/>
    </source>
</evidence>
<dbReference type="SUPFAM" id="SSF52540">
    <property type="entry name" value="P-loop containing nucleoside triphosphate hydrolases"/>
    <property type="match status" value="1"/>
</dbReference>
<accession>A0A1M5UQG6</accession>
<dbReference type="Gene3D" id="3.40.50.300">
    <property type="entry name" value="P-loop containing nucleotide triphosphate hydrolases"/>
    <property type="match status" value="1"/>
</dbReference>
<dbReference type="SUPFAM" id="SSF90123">
    <property type="entry name" value="ABC transporter transmembrane region"/>
    <property type="match status" value="1"/>
</dbReference>
<evidence type="ECO:0000313" key="11">
    <source>
        <dbReference type="EMBL" id="SHH65199.1"/>
    </source>
</evidence>
<dbReference type="InterPro" id="IPR027417">
    <property type="entry name" value="P-loop_NTPase"/>
</dbReference>
<proteinExistence type="predicted"/>
<feature type="transmembrane region" description="Helical" evidence="8">
    <location>
        <begin position="32"/>
        <end position="52"/>
    </location>
</feature>
<feature type="transmembrane region" description="Helical" evidence="8">
    <location>
        <begin position="286"/>
        <end position="304"/>
    </location>
</feature>
<dbReference type="Gene3D" id="1.20.1560.10">
    <property type="entry name" value="ABC transporter type 1, transmembrane domain"/>
    <property type="match status" value="2"/>
</dbReference>
<feature type="transmembrane region" description="Helical" evidence="8">
    <location>
        <begin position="252"/>
        <end position="274"/>
    </location>
</feature>
<evidence type="ECO:0000256" key="1">
    <source>
        <dbReference type="ARBA" id="ARBA00004651"/>
    </source>
</evidence>
<keyword evidence="6 8" id="KW-1133">Transmembrane helix</keyword>
<dbReference type="InterPro" id="IPR036640">
    <property type="entry name" value="ABC1_TM_sf"/>
</dbReference>
<evidence type="ECO:0000256" key="2">
    <source>
        <dbReference type="ARBA" id="ARBA00022448"/>
    </source>
</evidence>
<keyword evidence="2" id="KW-0813">Transport</keyword>
<keyword evidence="5 11" id="KW-0067">ATP-binding</keyword>
<dbReference type="GO" id="GO:0005886">
    <property type="term" value="C:plasma membrane"/>
    <property type="evidence" value="ECO:0007669"/>
    <property type="project" value="UniProtKB-SubCell"/>
</dbReference>
<keyword evidence="3 8" id="KW-0812">Transmembrane</keyword>
<dbReference type="AlphaFoldDB" id="A0A1M5UQG6"/>
<dbReference type="InterPro" id="IPR039421">
    <property type="entry name" value="Type_1_exporter"/>
</dbReference>
<dbReference type="SMART" id="SM00382">
    <property type="entry name" value="AAA"/>
    <property type="match status" value="1"/>
</dbReference>
<sequence length="606" mass="66914">MQETLEKGQAVKFSMKIWGRLFPYLKNVRKHIVAVLIFMLLSALTEASYPLFTSRAVNSFITPATTNGLLPFALVFLAFIVLEGVTVILFSRRSITIEMFMGRMLKRDCFVHLQQLPLSFYNTTSVGFLLARVMSDTDRISGMVAWGFAQVAWNICYIAGALIFMFTQSWRLALLLLAVIPLVLLVNWFFQRRILAVNRRVRAINARITGAYNEGITGAKASKTLVIEDLNVREFSAVTADMYRESVRGAMLTAIMLPLVLFCGSIAVGAVLYRGGILVMDQLMDFGILSAFISYAVGIVEPVVQTAAIFTDMVSAQVGIERVTALMDAPLTITDTPGVAEKYGDVFNPKRENWEKLSGDITFENVWFKYPDGNEFILEDFSLHIPAGTTVAIVGETGAGKSTLVNLACRFFEPTKGRVLIDGRDYRERSQLWLHSALGYVLQDPHLFSGTVMENIRYGRLEATDAEVVAAARLVSADVVAAKLPDGYATQVGEGGDRLSTGEKQLVSFARAVLADPPIFVLDEATSSIDTETELLIQNAISHILNGRTSFIIAHRLSTIRRADIILVVDDGKIVERGTHEELMAKGGRYAALCRAMALEQNEDVV</sequence>
<dbReference type="RefSeq" id="WP_073076153.1">
    <property type="nucleotide sequence ID" value="NZ_FQXV01000001.1"/>
</dbReference>
<dbReference type="PANTHER" id="PTHR43394:SF1">
    <property type="entry name" value="ATP-BINDING CASSETTE SUB-FAMILY B MEMBER 10, MITOCHONDRIAL"/>
    <property type="match status" value="1"/>
</dbReference>
<dbReference type="GO" id="GO:0015421">
    <property type="term" value="F:ABC-type oligopeptide transporter activity"/>
    <property type="evidence" value="ECO:0007669"/>
    <property type="project" value="TreeGrafter"/>
</dbReference>
<dbReference type="PROSITE" id="PS50893">
    <property type="entry name" value="ABC_TRANSPORTER_2"/>
    <property type="match status" value="1"/>
</dbReference>
<dbReference type="Proteomes" id="UP000183995">
    <property type="component" value="Unassembled WGS sequence"/>
</dbReference>
<reference evidence="11 12" key="1">
    <citation type="submission" date="2016-11" db="EMBL/GenBank/DDBJ databases">
        <authorList>
            <person name="Jaros S."/>
            <person name="Januszkiewicz K."/>
            <person name="Wedrychowicz H."/>
        </authorList>
    </citation>
    <scope>NUCLEOTIDE SEQUENCE [LARGE SCALE GENOMIC DNA]</scope>
    <source>
        <strain evidence="11 12">DSM 10068</strain>
    </source>
</reference>
<dbReference type="InterPro" id="IPR003439">
    <property type="entry name" value="ABC_transporter-like_ATP-bd"/>
</dbReference>
<feature type="domain" description="ABC transporter" evidence="9">
    <location>
        <begin position="361"/>
        <end position="596"/>
    </location>
</feature>
<feature type="transmembrane region" description="Helical" evidence="8">
    <location>
        <begin position="72"/>
        <end position="91"/>
    </location>
</feature>
<dbReference type="PROSITE" id="PS50929">
    <property type="entry name" value="ABC_TM1F"/>
    <property type="match status" value="1"/>
</dbReference>
<gene>
    <name evidence="11" type="ORF">SAMN02745823_00629</name>
</gene>
<evidence type="ECO:0000256" key="5">
    <source>
        <dbReference type="ARBA" id="ARBA00022840"/>
    </source>
</evidence>
<organism evidence="11 12">
    <name type="scientific">Sporobacter termitidis DSM 10068</name>
    <dbReference type="NCBI Taxonomy" id="1123282"/>
    <lineage>
        <taxon>Bacteria</taxon>
        <taxon>Bacillati</taxon>
        <taxon>Bacillota</taxon>
        <taxon>Clostridia</taxon>
        <taxon>Eubacteriales</taxon>
        <taxon>Oscillospiraceae</taxon>
        <taxon>Sporobacter</taxon>
    </lineage>
</organism>
<feature type="domain" description="ABC transmembrane type-1" evidence="10">
    <location>
        <begin position="33"/>
        <end position="315"/>
    </location>
</feature>
<feature type="transmembrane region" description="Helical" evidence="8">
    <location>
        <begin position="172"/>
        <end position="190"/>
    </location>
</feature>
<keyword evidence="4" id="KW-0547">Nucleotide-binding</keyword>
<dbReference type="GO" id="GO:0005524">
    <property type="term" value="F:ATP binding"/>
    <property type="evidence" value="ECO:0007669"/>
    <property type="project" value="UniProtKB-KW"/>
</dbReference>
<dbReference type="Pfam" id="PF00005">
    <property type="entry name" value="ABC_tran"/>
    <property type="match status" value="1"/>
</dbReference>
<dbReference type="InterPro" id="IPR011527">
    <property type="entry name" value="ABC1_TM_dom"/>
</dbReference>
<protein>
    <submittedName>
        <fullName evidence="11">ATP-binding cassette, subfamily B</fullName>
    </submittedName>
</protein>
<dbReference type="CDD" id="cd18540">
    <property type="entry name" value="ABC_6TM_exporter_like"/>
    <property type="match status" value="1"/>
</dbReference>
<dbReference type="EMBL" id="FQXV01000001">
    <property type="protein sequence ID" value="SHH65199.1"/>
    <property type="molecule type" value="Genomic_DNA"/>
</dbReference>
<evidence type="ECO:0000256" key="4">
    <source>
        <dbReference type="ARBA" id="ARBA00022741"/>
    </source>
</evidence>
<evidence type="ECO:0000256" key="8">
    <source>
        <dbReference type="SAM" id="Phobius"/>
    </source>
</evidence>
<dbReference type="CDD" id="cd03254">
    <property type="entry name" value="ABCC_Glucan_exporter_like"/>
    <property type="match status" value="1"/>
</dbReference>
<dbReference type="STRING" id="1123282.SAMN02745823_00629"/>
<keyword evidence="12" id="KW-1185">Reference proteome</keyword>
<dbReference type="FunFam" id="3.40.50.300:FF:000287">
    <property type="entry name" value="Multidrug ABC transporter ATP-binding protein"/>
    <property type="match status" value="1"/>
</dbReference>
<dbReference type="OrthoDB" id="9762778at2"/>
<name>A0A1M5UQG6_9FIRM</name>
<evidence type="ECO:0000259" key="10">
    <source>
        <dbReference type="PROSITE" id="PS50929"/>
    </source>
</evidence>
<evidence type="ECO:0000256" key="3">
    <source>
        <dbReference type="ARBA" id="ARBA00022692"/>
    </source>
</evidence>